<sequence>MVKKRVEWIDISRGIAIIAVIIGHSLGKYWLGGFAKFIFAFHMPIFFVLSGYLFHLQSKKVVLKKGIFNLLLPYAGTVMIELLILFFCKIFPNSYLYSRFGNANQLIIAGIYGVGSRPTLPFSNDMSWIGAIWFLMAMFFATQIFNSVMLVKFKENDLLKKGIIIVTLTFLGVSISPFVTLPFSLSAALCSQSFIFSGYVLKRFKLLKQVNGKIMIILLMIWLISAKVGRLSMLSATSPNMFVSIVGGIAASVFIMRVSILFEKRLSGEKLGNIKKIFTFWGSQSLLILCFHLIELDNVRLWGTITDALGGRISYVTIIIIGIVYRILFASVCAFIVKYLPLLRNVYMNRKFPFKFQ</sequence>
<dbReference type="STRING" id="1423813.FC26_GL001459"/>
<dbReference type="InterPro" id="IPR052734">
    <property type="entry name" value="Nod_factor_acetyltransferase"/>
</dbReference>
<feature type="transmembrane region" description="Helical" evidence="1">
    <location>
        <begin position="162"/>
        <end position="179"/>
    </location>
</feature>
<feature type="transmembrane region" description="Helical" evidence="1">
    <location>
        <begin position="67"/>
        <end position="92"/>
    </location>
</feature>
<keyword evidence="3" id="KW-0808">Transferase</keyword>
<reference evidence="3 4" key="1">
    <citation type="journal article" date="2015" name="Genome Announc.">
        <title>Expanding the biotechnology potential of lactobacilli through comparative genomics of 213 strains and associated genera.</title>
        <authorList>
            <person name="Sun Z."/>
            <person name="Harris H.M."/>
            <person name="McCann A."/>
            <person name="Guo C."/>
            <person name="Argimon S."/>
            <person name="Zhang W."/>
            <person name="Yang X."/>
            <person name="Jeffery I.B."/>
            <person name="Cooney J.C."/>
            <person name="Kagawa T.F."/>
            <person name="Liu W."/>
            <person name="Song Y."/>
            <person name="Salvetti E."/>
            <person name="Wrobel A."/>
            <person name="Rasinkangas P."/>
            <person name="Parkhill J."/>
            <person name="Rea M.C."/>
            <person name="O'Sullivan O."/>
            <person name="Ritari J."/>
            <person name="Douillard F.P."/>
            <person name="Paul Ross R."/>
            <person name="Yang R."/>
            <person name="Briner A.E."/>
            <person name="Felis G.E."/>
            <person name="de Vos W.M."/>
            <person name="Barrangou R."/>
            <person name="Klaenhammer T.R."/>
            <person name="Caufield P.W."/>
            <person name="Cui Y."/>
            <person name="Zhang H."/>
            <person name="O'Toole P.W."/>
        </authorList>
    </citation>
    <scope>NUCLEOTIDE SEQUENCE [LARGE SCALE GENOMIC DNA]</scope>
    <source>
        <strain evidence="3 4">DSM 20634</strain>
    </source>
</reference>
<dbReference type="OrthoDB" id="6623990at2"/>
<accession>A0A0R2AF62</accession>
<dbReference type="PANTHER" id="PTHR37312:SF1">
    <property type="entry name" value="MEMBRANE-BOUND ACYLTRANSFERASE YKRP-RELATED"/>
    <property type="match status" value="1"/>
</dbReference>
<dbReference type="Pfam" id="PF01757">
    <property type="entry name" value="Acyl_transf_3"/>
    <property type="match status" value="1"/>
</dbReference>
<feature type="transmembrane region" description="Helical" evidence="1">
    <location>
        <begin position="274"/>
        <end position="294"/>
    </location>
</feature>
<keyword evidence="1" id="KW-0812">Transmembrane</keyword>
<organism evidence="3 4">
    <name type="scientific">Paucilactobacillus vaccinostercus DSM 20634</name>
    <dbReference type="NCBI Taxonomy" id="1423813"/>
    <lineage>
        <taxon>Bacteria</taxon>
        <taxon>Bacillati</taxon>
        <taxon>Bacillota</taxon>
        <taxon>Bacilli</taxon>
        <taxon>Lactobacillales</taxon>
        <taxon>Lactobacillaceae</taxon>
        <taxon>Paucilactobacillus</taxon>
    </lineage>
</organism>
<dbReference type="EMBL" id="AYYY01000025">
    <property type="protein sequence ID" value="KRM61388.1"/>
    <property type="molecule type" value="Genomic_DNA"/>
</dbReference>
<keyword evidence="4" id="KW-1185">Reference proteome</keyword>
<feature type="transmembrane region" description="Helical" evidence="1">
    <location>
        <begin position="12"/>
        <end position="31"/>
    </location>
</feature>
<dbReference type="AlphaFoldDB" id="A0A0R2AF62"/>
<feature type="domain" description="Acyltransferase 3" evidence="2">
    <location>
        <begin position="7"/>
        <end position="331"/>
    </location>
</feature>
<keyword evidence="1" id="KW-0472">Membrane</keyword>
<dbReference type="PATRIC" id="fig|1423813.3.peg.1484"/>
<feature type="transmembrane region" description="Helical" evidence="1">
    <location>
        <begin position="314"/>
        <end position="340"/>
    </location>
</feature>
<comment type="caution">
    <text evidence="3">The sequence shown here is derived from an EMBL/GenBank/DDBJ whole genome shotgun (WGS) entry which is preliminary data.</text>
</comment>
<feature type="transmembrane region" description="Helical" evidence="1">
    <location>
        <begin position="128"/>
        <end position="150"/>
    </location>
</feature>
<feature type="transmembrane region" description="Helical" evidence="1">
    <location>
        <begin position="241"/>
        <end position="262"/>
    </location>
</feature>
<proteinExistence type="predicted"/>
<dbReference type="PANTHER" id="PTHR37312">
    <property type="entry name" value="MEMBRANE-BOUND ACYLTRANSFERASE YKRP-RELATED"/>
    <property type="match status" value="1"/>
</dbReference>
<dbReference type="GO" id="GO:0016747">
    <property type="term" value="F:acyltransferase activity, transferring groups other than amino-acyl groups"/>
    <property type="evidence" value="ECO:0007669"/>
    <property type="project" value="InterPro"/>
</dbReference>
<evidence type="ECO:0000313" key="4">
    <source>
        <dbReference type="Proteomes" id="UP000051733"/>
    </source>
</evidence>
<name>A0A0R2AF62_9LACO</name>
<dbReference type="Proteomes" id="UP000051733">
    <property type="component" value="Unassembled WGS sequence"/>
</dbReference>
<dbReference type="InterPro" id="IPR002656">
    <property type="entry name" value="Acyl_transf_3_dom"/>
</dbReference>
<keyword evidence="1" id="KW-1133">Transmembrane helix</keyword>
<evidence type="ECO:0000313" key="3">
    <source>
        <dbReference type="EMBL" id="KRM61388.1"/>
    </source>
</evidence>
<gene>
    <name evidence="3" type="ORF">FC26_GL001459</name>
</gene>
<evidence type="ECO:0000259" key="2">
    <source>
        <dbReference type="Pfam" id="PF01757"/>
    </source>
</evidence>
<dbReference type="RefSeq" id="WP_057778497.1">
    <property type="nucleotide sequence ID" value="NZ_AYYY01000025.1"/>
</dbReference>
<feature type="transmembrane region" description="Helical" evidence="1">
    <location>
        <begin position="214"/>
        <end position="235"/>
    </location>
</feature>
<protein>
    <submittedName>
        <fullName evidence="3">O-acetyltransferase</fullName>
    </submittedName>
</protein>
<feature type="transmembrane region" description="Helical" evidence="1">
    <location>
        <begin position="37"/>
        <end position="55"/>
    </location>
</feature>
<evidence type="ECO:0000256" key="1">
    <source>
        <dbReference type="SAM" id="Phobius"/>
    </source>
</evidence>